<dbReference type="Proteomes" id="UP000698242">
    <property type="component" value="Unassembled WGS sequence"/>
</dbReference>
<keyword evidence="2" id="KW-0274">FAD</keyword>
<dbReference type="InterPro" id="IPR002346">
    <property type="entry name" value="Mopterin_DH_FAD-bd"/>
</dbReference>
<accession>A0A921NQA9</accession>
<feature type="domain" description="FAD-binding PCMH-type" evidence="3">
    <location>
        <begin position="1"/>
        <end position="222"/>
    </location>
</feature>
<dbReference type="SUPFAM" id="SSF56176">
    <property type="entry name" value="FAD-binding/transporter-associated domain-like"/>
    <property type="match status" value="1"/>
</dbReference>
<evidence type="ECO:0000256" key="1">
    <source>
        <dbReference type="ARBA" id="ARBA00022630"/>
    </source>
</evidence>
<name>A0A921NQA9_9RHOB</name>
<dbReference type="InterPro" id="IPR051312">
    <property type="entry name" value="Diverse_Substr_Oxidored"/>
</dbReference>
<dbReference type="InterPro" id="IPR016169">
    <property type="entry name" value="FAD-bd_PCMH_sub2"/>
</dbReference>
<dbReference type="GO" id="GO:0004854">
    <property type="term" value="F:xanthine dehydrogenase activity"/>
    <property type="evidence" value="ECO:0007669"/>
    <property type="project" value="UniProtKB-EC"/>
</dbReference>
<dbReference type="Gene3D" id="3.30.43.10">
    <property type="entry name" value="Uridine Diphospho-n-acetylenolpyruvylglucosamine Reductase, domain 2"/>
    <property type="match status" value="1"/>
</dbReference>
<dbReference type="InterPro" id="IPR016166">
    <property type="entry name" value="FAD-bd_PCMH"/>
</dbReference>
<dbReference type="PANTHER" id="PTHR42659:SF5">
    <property type="entry name" value="ALDEHYDE OXIDOREDUCTASE FAD-BINDING SUBUNIT PAOB"/>
    <property type="match status" value="1"/>
</dbReference>
<organism evidence="4 5">
    <name type="scientific">Profundibacterium mesophilum KAUST100406-0324</name>
    <dbReference type="NCBI Taxonomy" id="1037889"/>
    <lineage>
        <taxon>Bacteria</taxon>
        <taxon>Pseudomonadati</taxon>
        <taxon>Pseudomonadota</taxon>
        <taxon>Alphaproteobacteria</taxon>
        <taxon>Rhodobacterales</taxon>
        <taxon>Roseobacteraceae</taxon>
        <taxon>Profundibacterium</taxon>
    </lineage>
</organism>
<dbReference type="OrthoDB" id="9814706at2"/>
<dbReference type="InterPro" id="IPR036683">
    <property type="entry name" value="CO_DH_flav_C_dom_sf"/>
</dbReference>
<evidence type="ECO:0000259" key="3">
    <source>
        <dbReference type="PROSITE" id="PS51387"/>
    </source>
</evidence>
<reference evidence="4" key="1">
    <citation type="submission" date="2013-03" db="EMBL/GenBank/DDBJ databases">
        <title>Genome Sequence of the Profundibacterium mesophilum strain KAUST100406-0324T from Red Sea, a novel genus in the family Rhodobacteraceae.</title>
        <authorList>
            <person name="Essack M."/>
            <person name="Alam I."/>
            <person name="Lafi F."/>
            <person name="Alawi W."/>
            <person name="Kamanu F."/>
            <person name="Al-Suwailem A."/>
            <person name="Lee O.O."/>
            <person name="Xu Y."/>
            <person name="Bajic V."/>
            <person name="Qian P.-Y."/>
            <person name="Archer J."/>
        </authorList>
    </citation>
    <scope>NUCLEOTIDE SEQUENCE</scope>
    <source>
        <strain evidence="4">KAUST100406-0324</strain>
    </source>
</reference>
<sequence length="328" mass="34881">MKPFEYLRAADRGTARRDAAMPAAAYIAGGTNLLDLMKLEVMQPERLVDINRLDMKSVETTGEGGLRIGALVTNSDLAAHETVIADYPLLSRALLAGASGQLRNKATTGGNLLQRTRCYYFYDTAMACNKRDPGSGCAAIGGATRLHAILGASAQCIATHPSDMAVAMLALDAEVEIEEESGETRRIPLREFHTLPGDTPHIETVLPQGALITAVHLPAPAGGTQIYRKVRDRASYAFALVSIAARVTLEDGKIAQVALAFGGVAHKPWRDPEVEKALIGKAPSRALFDTAADILLADARGQGDNDFKIPLVRRTLRAVLTEATGGAG</sequence>
<dbReference type="AlphaFoldDB" id="A0A921NQA9"/>
<dbReference type="SUPFAM" id="SSF55447">
    <property type="entry name" value="CO dehydrogenase flavoprotein C-terminal domain-like"/>
    <property type="match status" value="1"/>
</dbReference>
<dbReference type="PROSITE" id="PS51387">
    <property type="entry name" value="FAD_PCMH"/>
    <property type="match status" value="1"/>
</dbReference>
<keyword evidence="1" id="KW-0285">Flavoprotein</keyword>
<dbReference type="Pfam" id="PF00941">
    <property type="entry name" value="FAD_binding_5"/>
    <property type="match status" value="1"/>
</dbReference>
<dbReference type="InterPro" id="IPR005107">
    <property type="entry name" value="CO_DH_flav_C"/>
</dbReference>
<comment type="caution">
    <text evidence="4">The sequence shown here is derived from an EMBL/GenBank/DDBJ whole genome shotgun (WGS) entry which is preliminary data.</text>
</comment>
<dbReference type="Pfam" id="PF03450">
    <property type="entry name" value="CO_deh_flav_C"/>
    <property type="match status" value="1"/>
</dbReference>
<dbReference type="InterPro" id="IPR016167">
    <property type="entry name" value="FAD-bd_PCMH_sub1"/>
</dbReference>
<proteinExistence type="predicted"/>
<keyword evidence="5" id="KW-1185">Reference proteome</keyword>
<dbReference type="Gene3D" id="3.30.465.10">
    <property type="match status" value="2"/>
</dbReference>
<dbReference type="PANTHER" id="PTHR42659">
    <property type="entry name" value="XANTHINE DEHYDROGENASE SUBUNIT C-RELATED"/>
    <property type="match status" value="1"/>
</dbReference>
<protein>
    <submittedName>
        <fullName evidence="4">Xanthine dehydrogenase YagS FAD-binding subunit</fullName>
        <ecNumber evidence="4">1.17.1.4</ecNumber>
    </submittedName>
</protein>
<evidence type="ECO:0000313" key="5">
    <source>
        <dbReference type="Proteomes" id="UP000698242"/>
    </source>
</evidence>
<gene>
    <name evidence="4" type="ORF">PMES_00878</name>
</gene>
<keyword evidence="4" id="KW-0560">Oxidoreductase</keyword>
<dbReference type="Gene3D" id="3.30.390.50">
    <property type="entry name" value="CO dehydrogenase flavoprotein, C-terminal domain"/>
    <property type="match status" value="1"/>
</dbReference>
<dbReference type="SMART" id="SM01092">
    <property type="entry name" value="CO_deh_flav_C"/>
    <property type="match status" value="1"/>
</dbReference>
<dbReference type="EC" id="1.17.1.4" evidence="4"/>
<evidence type="ECO:0000256" key="2">
    <source>
        <dbReference type="ARBA" id="ARBA00022827"/>
    </source>
</evidence>
<dbReference type="RefSeq" id="WP_159964297.1">
    <property type="nucleotide sequence ID" value="NZ_APKE01000011.1"/>
</dbReference>
<dbReference type="InterPro" id="IPR036318">
    <property type="entry name" value="FAD-bd_PCMH-like_sf"/>
</dbReference>
<dbReference type="GO" id="GO:0071949">
    <property type="term" value="F:FAD binding"/>
    <property type="evidence" value="ECO:0007669"/>
    <property type="project" value="InterPro"/>
</dbReference>
<dbReference type="EMBL" id="APKE01000011">
    <property type="protein sequence ID" value="KAF0676791.1"/>
    <property type="molecule type" value="Genomic_DNA"/>
</dbReference>
<evidence type="ECO:0000313" key="4">
    <source>
        <dbReference type="EMBL" id="KAF0676791.1"/>
    </source>
</evidence>